<name>A0A918UN75_9CAUL</name>
<sequence length="254" mass="28526">MASKITKYSSYEISHQMAYISLMDDTTFTSRQLNFIEWMSLNGLTFVGVSDASGIPYSSLKSFAKNPGQSMNDRNIQKLVSAFGVSADDIFKDPQPIKSASSWYDPDTEDAKPDMGDILNLPEYELKISAGGGYTIDRERIKGHWPFSRHYIRDELRLEPRNLSVIEVKGDSMEPLLRPGDRVVVDHNDKNAAEGGLYVIWNGGATVVKRVEAVPYSDPPMLVLISENKTHNQYPVHAELVNVVGRVVWVARRM</sequence>
<dbReference type="CDD" id="cd06529">
    <property type="entry name" value="S24_LexA-like"/>
    <property type="match status" value="1"/>
</dbReference>
<dbReference type="InterPro" id="IPR036286">
    <property type="entry name" value="LexA/Signal_pep-like_sf"/>
</dbReference>
<evidence type="ECO:0000256" key="3">
    <source>
        <dbReference type="ARBA" id="ARBA00023163"/>
    </source>
</evidence>
<reference evidence="5" key="1">
    <citation type="journal article" date="2014" name="Int. J. Syst. Evol. Microbiol.">
        <title>Complete genome sequence of Corynebacterium casei LMG S-19264T (=DSM 44701T), isolated from a smear-ripened cheese.</title>
        <authorList>
            <consortium name="US DOE Joint Genome Institute (JGI-PGF)"/>
            <person name="Walter F."/>
            <person name="Albersmeier A."/>
            <person name="Kalinowski J."/>
            <person name="Ruckert C."/>
        </authorList>
    </citation>
    <scope>NUCLEOTIDE SEQUENCE</scope>
    <source>
        <strain evidence="5">KCTC 32296</strain>
    </source>
</reference>
<evidence type="ECO:0000313" key="5">
    <source>
        <dbReference type="EMBL" id="GGZ21904.1"/>
    </source>
</evidence>
<dbReference type="InterPro" id="IPR039418">
    <property type="entry name" value="LexA-like"/>
</dbReference>
<dbReference type="SUPFAM" id="SSF51306">
    <property type="entry name" value="LexA/Signal peptidase"/>
    <property type="match status" value="1"/>
</dbReference>
<evidence type="ECO:0000259" key="4">
    <source>
        <dbReference type="Pfam" id="PF00717"/>
    </source>
</evidence>
<dbReference type="GO" id="GO:0003677">
    <property type="term" value="F:DNA binding"/>
    <property type="evidence" value="ECO:0007669"/>
    <property type="project" value="UniProtKB-KW"/>
</dbReference>
<keyword evidence="3" id="KW-0804">Transcription</keyword>
<dbReference type="Pfam" id="PF00717">
    <property type="entry name" value="Peptidase_S24"/>
    <property type="match status" value="1"/>
</dbReference>
<dbReference type="Gene3D" id="2.10.109.10">
    <property type="entry name" value="Umud Fragment, subunit A"/>
    <property type="match status" value="1"/>
</dbReference>
<proteinExistence type="predicted"/>
<dbReference type="AlphaFoldDB" id="A0A918UN75"/>
<evidence type="ECO:0000313" key="6">
    <source>
        <dbReference type="Proteomes" id="UP000662572"/>
    </source>
</evidence>
<dbReference type="EMBL" id="BMZB01000001">
    <property type="protein sequence ID" value="GGZ21904.1"/>
    <property type="molecule type" value="Genomic_DNA"/>
</dbReference>
<dbReference type="InterPro" id="IPR015927">
    <property type="entry name" value="Peptidase_S24_S26A/B/C"/>
</dbReference>
<protein>
    <recommendedName>
        <fullName evidence="4">Peptidase S24/S26A/S26B/S26C domain-containing protein</fullName>
    </recommendedName>
</protein>
<organism evidence="5 6">
    <name type="scientific">Asticcacaulis endophyticus</name>
    <dbReference type="NCBI Taxonomy" id="1395890"/>
    <lineage>
        <taxon>Bacteria</taxon>
        <taxon>Pseudomonadati</taxon>
        <taxon>Pseudomonadota</taxon>
        <taxon>Alphaproteobacteria</taxon>
        <taxon>Caulobacterales</taxon>
        <taxon>Caulobacteraceae</taxon>
        <taxon>Asticcacaulis</taxon>
    </lineage>
</organism>
<dbReference type="Proteomes" id="UP000662572">
    <property type="component" value="Unassembled WGS sequence"/>
</dbReference>
<reference evidence="5" key="2">
    <citation type="submission" date="2020-09" db="EMBL/GenBank/DDBJ databases">
        <authorList>
            <person name="Sun Q."/>
            <person name="Kim S."/>
        </authorList>
    </citation>
    <scope>NUCLEOTIDE SEQUENCE</scope>
    <source>
        <strain evidence="5">KCTC 32296</strain>
    </source>
</reference>
<gene>
    <name evidence="5" type="ORF">GCM10011273_03370</name>
</gene>
<keyword evidence="2" id="KW-0238">DNA-binding</keyword>
<feature type="domain" description="Peptidase S24/S26A/S26B/S26C" evidence="4">
    <location>
        <begin position="127"/>
        <end position="248"/>
    </location>
</feature>
<keyword evidence="6" id="KW-1185">Reference proteome</keyword>
<keyword evidence="1" id="KW-0805">Transcription regulation</keyword>
<dbReference type="PANTHER" id="PTHR40661">
    <property type="match status" value="1"/>
</dbReference>
<evidence type="ECO:0000256" key="2">
    <source>
        <dbReference type="ARBA" id="ARBA00023125"/>
    </source>
</evidence>
<accession>A0A918UN75</accession>
<evidence type="ECO:0000256" key="1">
    <source>
        <dbReference type="ARBA" id="ARBA00023015"/>
    </source>
</evidence>
<comment type="caution">
    <text evidence="5">The sequence shown here is derived from an EMBL/GenBank/DDBJ whole genome shotgun (WGS) entry which is preliminary data.</text>
</comment>
<dbReference type="PANTHER" id="PTHR40661:SF3">
    <property type="entry name" value="FELS-1 PROPHAGE TRANSCRIPTIONAL REGULATOR"/>
    <property type="match status" value="1"/>
</dbReference>